<dbReference type="RefSeq" id="WP_308645326.1">
    <property type="nucleotide sequence ID" value="NZ_JACCBW010000003.1"/>
</dbReference>
<name>A0A7Y9H543_9ACTN</name>
<reference evidence="1 2" key="2">
    <citation type="submission" date="2020-08" db="EMBL/GenBank/DDBJ databases">
        <title>The Agave Microbiome: Exploring the role of microbial communities in plant adaptations to desert environments.</title>
        <authorList>
            <person name="Partida-Martinez L.P."/>
        </authorList>
    </citation>
    <scope>NUCLEOTIDE SEQUENCE [LARGE SCALE GENOMIC DNA]</scope>
    <source>
        <strain evidence="1 2">AT2.17</strain>
    </source>
</reference>
<reference evidence="1 2" key="1">
    <citation type="submission" date="2020-07" db="EMBL/GenBank/DDBJ databases">
        <authorList>
            <person name="Partida-Martinez L."/>
            <person name="Huntemann M."/>
            <person name="Clum A."/>
            <person name="Wang J."/>
            <person name="Palaniappan K."/>
            <person name="Ritter S."/>
            <person name="Chen I.-M."/>
            <person name="Stamatis D."/>
            <person name="Reddy T."/>
            <person name="O'Malley R."/>
            <person name="Daum C."/>
            <person name="Shapiro N."/>
            <person name="Ivanova N."/>
            <person name="Kyrpides N."/>
            <person name="Woyke T."/>
        </authorList>
    </citation>
    <scope>NUCLEOTIDE SEQUENCE [LARGE SCALE GENOMIC DNA]</scope>
    <source>
        <strain evidence="1 2">AT2.17</strain>
    </source>
</reference>
<dbReference type="Proteomes" id="UP000549911">
    <property type="component" value="Unassembled WGS sequence"/>
</dbReference>
<evidence type="ECO:0000313" key="2">
    <source>
        <dbReference type="Proteomes" id="UP000549911"/>
    </source>
</evidence>
<keyword evidence="2" id="KW-1185">Reference proteome</keyword>
<comment type="caution">
    <text evidence="1">The sequence shown here is derived from an EMBL/GenBank/DDBJ whole genome shotgun (WGS) entry which is preliminary data.</text>
</comment>
<proteinExistence type="predicted"/>
<accession>A0A7Y9H543</accession>
<dbReference type="AlphaFoldDB" id="A0A7Y9H543"/>
<sequence length="159" mass="17333">MPPQPPPLPALQAPVDRRTHVLLRAAVVDLVEREQARRFAPTVHAGAPGRSVRHVDDPALGDAGARADVVLAMLRAVSGRTPDPLLWLTRPGELSPHDVDLRWLAPAAWASRAYGLDVGLVVVTRLGWFDPVSGVCREWRRLRPGPRARTMPGTPAPRP</sequence>
<dbReference type="EMBL" id="JACCBW010000003">
    <property type="protein sequence ID" value="NYE37893.1"/>
    <property type="molecule type" value="Genomic_DNA"/>
</dbReference>
<gene>
    <name evidence="1" type="ORF">F4692_003038</name>
</gene>
<evidence type="ECO:0000313" key="1">
    <source>
        <dbReference type="EMBL" id="NYE37893.1"/>
    </source>
</evidence>
<protein>
    <submittedName>
        <fullName evidence="1">Uncharacterized protein</fullName>
    </submittedName>
</protein>
<organism evidence="1 2">
    <name type="scientific">Nocardioides cavernae</name>
    <dbReference type="NCBI Taxonomy" id="1921566"/>
    <lineage>
        <taxon>Bacteria</taxon>
        <taxon>Bacillati</taxon>
        <taxon>Actinomycetota</taxon>
        <taxon>Actinomycetes</taxon>
        <taxon>Propionibacteriales</taxon>
        <taxon>Nocardioidaceae</taxon>
        <taxon>Nocardioides</taxon>
    </lineage>
</organism>